<organism evidence="11 12">
    <name type="scientific">Legionella impletisoli</name>
    <dbReference type="NCBI Taxonomy" id="343510"/>
    <lineage>
        <taxon>Bacteria</taxon>
        <taxon>Pseudomonadati</taxon>
        <taxon>Pseudomonadota</taxon>
        <taxon>Gammaproteobacteria</taxon>
        <taxon>Legionellales</taxon>
        <taxon>Legionellaceae</taxon>
        <taxon>Legionella</taxon>
    </lineage>
</organism>
<gene>
    <name evidence="11" type="ORF">GCM10007966_02410</name>
</gene>
<dbReference type="GO" id="GO:0140359">
    <property type="term" value="F:ABC-type transporter activity"/>
    <property type="evidence" value="ECO:0007669"/>
    <property type="project" value="InterPro"/>
</dbReference>
<keyword evidence="6 9" id="KW-0812">Transmembrane</keyword>
<keyword evidence="7 9" id="KW-1133">Transmembrane helix</keyword>
<protein>
    <recommendedName>
        <fullName evidence="9">Transport permease protein</fullName>
    </recommendedName>
</protein>
<keyword evidence="4 9" id="KW-1003">Cell membrane</keyword>
<dbReference type="PANTHER" id="PTHR30413">
    <property type="entry name" value="INNER MEMBRANE TRANSPORT PERMEASE"/>
    <property type="match status" value="1"/>
</dbReference>
<evidence type="ECO:0000256" key="3">
    <source>
        <dbReference type="ARBA" id="ARBA00022448"/>
    </source>
</evidence>
<dbReference type="InterPro" id="IPR047817">
    <property type="entry name" value="ABC2_TM_bact-type"/>
</dbReference>
<comment type="subcellular location">
    <subcellularLocation>
        <location evidence="1 9">Cell inner membrane</location>
        <topology evidence="1 9">Multi-pass membrane protein</topology>
    </subcellularLocation>
</comment>
<reference evidence="11" key="2">
    <citation type="submission" date="2020-09" db="EMBL/GenBank/DDBJ databases">
        <authorList>
            <person name="Sun Q."/>
            <person name="Ohkuma M."/>
        </authorList>
    </citation>
    <scope>NUCLEOTIDE SEQUENCE</scope>
    <source>
        <strain evidence="11">JCM 13919</strain>
    </source>
</reference>
<dbReference type="PANTHER" id="PTHR30413:SF8">
    <property type="entry name" value="TRANSPORT PERMEASE PROTEIN"/>
    <property type="match status" value="1"/>
</dbReference>
<feature type="transmembrane region" description="Helical" evidence="9">
    <location>
        <begin position="243"/>
        <end position="262"/>
    </location>
</feature>
<sequence length="273" mass="31402">MAHTTRSPWQIMYASVCAIVITEIQKKFLKTINSQRSFSFFLIVLEPLIHVAIWMLLYWFIANGQLTPKSMPISLFVVLGVMPFLLFRTVLGSSKNCIKSNKNFYVFRQIKPIDPIIALLVSELLVSALVFVILLAGFSWFGVLWRNYAFSYWLLNLFSYALLLLGLSLIFAVTCFFFNFMKIILDIILRLSYLFSGIFFSAESLPQPVRDIMLYNPMFQFIELSRETFKPTKSYLAYGSSSYLLLVAAIALTLGLGLYLAFSKRIMIEIEQK</sequence>
<dbReference type="Proteomes" id="UP000630149">
    <property type="component" value="Unassembled WGS sequence"/>
</dbReference>
<dbReference type="PROSITE" id="PS51012">
    <property type="entry name" value="ABC_TM2"/>
    <property type="match status" value="1"/>
</dbReference>
<evidence type="ECO:0000256" key="8">
    <source>
        <dbReference type="ARBA" id="ARBA00023136"/>
    </source>
</evidence>
<keyword evidence="3 9" id="KW-0813">Transport</keyword>
<dbReference type="EMBL" id="BMOB01000001">
    <property type="protein sequence ID" value="GGI77220.1"/>
    <property type="molecule type" value="Genomic_DNA"/>
</dbReference>
<feature type="transmembrane region" description="Helical" evidence="9">
    <location>
        <begin position="38"/>
        <end position="61"/>
    </location>
</feature>
<evidence type="ECO:0000259" key="10">
    <source>
        <dbReference type="PROSITE" id="PS51012"/>
    </source>
</evidence>
<dbReference type="AlphaFoldDB" id="A0A917JMZ2"/>
<evidence type="ECO:0000256" key="6">
    <source>
        <dbReference type="ARBA" id="ARBA00022692"/>
    </source>
</evidence>
<keyword evidence="8 9" id="KW-0472">Membrane</keyword>
<dbReference type="PRINTS" id="PR00164">
    <property type="entry name" value="ABC2TRNSPORT"/>
</dbReference>
<evidence type="ECO:0000256" key="7">
    <source>
        <dbReference type="ARBA" id="ARBA00022989"/>
    </source>
</evidence>
<dbReference type="Pfam" id="PF01061">
    <property type="entry name" value="ABC2_membrane"/>
    <property type="match status" value="1"/>
</dbReference>
<feature type="transmembrane region" description="Helical" evidence="9">
    <location>
        <begin position="157"/>
        <end position="180"/>
    </location>
</feature>
<name>A0A917JMZ2_9GAMM</name>
<evidence type="ECO:0000256" key="5">
    <source>
        <dbReference type="ARBA" id="ARBA00022519"/>
    </source>
</evidence>
<comment type="similarity">
    <text evidence="2 9">Belongs to the ABC-2 integral membrane protein family.</text>
</comment>
<dbReference type="InterPro" id="IPR000412">
    <property type="entry name" value="ABC_2_transport"/>
</dbReference>
<evidence type="ECO:0000256" key="9">
    <source>
        <dbReference type="RuleBase" id="RU361157"/>
    </source>
</evidence>
<evidence type="ECO:0000313" key="11">
    <source>
        <dbReference type="EMBL" id="GGI77220.1"/>
    </source>
</evidence>
<feature type="transmembrane region" description="Helical" evidence="9">
    <location>
        <begin position="73"/>
        <end position="91"/>
    </location>
</feature>
<evidence type="ECO:0000256" key="4">
    <source>
        <dbReference type="ARBA" id="ARBA00022475"/>
    </source>
</evidence>
<proteinExistence type="inferred from homology"/>
<dbReference type="RefSeq" id="WP_131775482.1">
    <property type="nucleotide sequence ID" value="NZ_BMOB01000001.1"/>
</dbReference>
<evidence type="ECO:0000256" key="1">
    <source>
        <dbReference type="ARBA" id="ARBA00004429"/>
    </source>
</evidence>
<accession>A0A917JMZ2</accession>
<dbReference type="InterPro" id="IPR013525">
    <property type="entry name" value="ABC2_TM"/>
</dbReference>
<feature type="transmembrane region" description="Helical" evidence="9">
    <location>
        <begin position="187"/>
        <end position="205"/>
    </location>
</feature>
<evidence type="ECO:0000256" key="2">
    <source>
        <dbReference type="ARBA" id="ARBA00007783"/>
    </source>
</evidence>
<reference evidence="11" key="1">
    <citation type="journal article" date="2014" name="Int. J. Syst. Evol. Microbiol.">
        <title>Complete genome sequence of Corynebacterium casei LMG S-19264T (=DSM 44701T), isolated from a smear-ripened cheese.</title>
        <authorList>
            <consortium name="US DOE Joint Genome Institute (JGI-PGF)"/>
            <person name="Walter F."/>
            <person name="Albersmeier A."/>
            <person name="Kalinowski J."/>
            <person name="Ruckert C."/>
        </authorList>
    </citation>
    <scope>NUCLEOTIDE SEQUENCE</scope>
    <source>
        <strain evidence="11">JCM 13919</strain>
    </source>
</reference>
<keyword evidence="12" id="KW-1185">Reference proteome</keyword>
<evidence type="ECO:0000313" key="12">
    <source>
        <dbReference type="Proteomes" id="UP000630149"/>
    </source>
</evidence>
<keyword evidence="5" id="KW-0997">Cell inner membrane</keyword>
<comment type="caution">
    <text evidence="11">The sequence shown here is derived from an EMBL/GenBank/DDBJ whole genome shotgun (WGS) entry which is preliminary data.</text>
</comment>
<dbReference type="GO" id="GO:0043190">
    <property type="term" value="C:ATP-binding cassette (ABC) transporter complex"/>
    <property type="evidence" value="ECO:0007669"/>
    <property type="project" value="InterPro"/>
</dbReference>
<dbReference type="GO" id="GO:0015920">
    <property type="term" value="P:lipopolysaccharide transport"/>
    <property type="evidence" value="ECO:0007669"/>
    <property type="project" value="TreeGrafter"/>
</dbReference>
<dbReference type="OrthoDB" id="9814458at2"/>
<feature type="domain" description="ABC transmembrane type-2" evidence="10">
    <location>
        <begin position="38"/>
        <end position="262"/>
    </location>
</feature>
<feature type="transmembrane region" description="Helical" evidence="9">
    <location>
        <begin position="112"/>
        <end position="145"/>
    </location>
</feature>